<dbReference type="InterPro" id="IPR016039">
    <property type="entry name" value="Thiolase-like"/>
</dbReference>
<evidence type="ECO:0000313" key="5">
    <source>
        <dbReference type="Proteomes" id="UP000193922"/>
    </source>
</evidence>
<reference evidence="4 5" key="1">
    <citation type="submission" date="2016-07" db="EMBL/GenBank/DDBJ databases">
        <title>Pervasive Adenine N6-methylation of Active Genes in Fungi.</title>
        <authorList>
            <consortium name="DOE Joint Genome Institute"/>
            <person name="Mondo S.J."/>
            <person name="Dannebaum R.O."/>
            <person name="Kuo R.C."/>
            <person name="Labutti K."/>
            <person name="Haridas S."/>
            <person name="Kuo A."/>
            <person name="Salamov A."/>
            <person name="Ahrendt S.R."/>
            <person name="Lipzen A."/>
            <person name="Sullivan W."/>
            <person name="Andreopoulos W.B."/>
            <person name="Clum A."/>
            <person name="Lindquist E."/>
            <person name="Daum C."/>
            <person name="Ramamoorthy G.K."/>
            <person name="Gryganskyi A."/>
            <person name="Culley D."/>
            <person name="Magnuson J.K."/>
            <person name="James T.Y."/>
            <person name="O'Malley M.A."/>
            <person name="Stajich J.E."/>
            <person name="Spatafora J.W."/>
            <person name="Visel A."/>
            <person name="Grigoriev I.V."/>
        </authorList>
    </citation>
    <scope>NUCLEOTIDE SEQUENCE [LARGE SCALE GENOMIC DNA]</scope>
    <source>
        <strain evidence="4 5">ATCC 12442</strain>
    </source>
</reference>
<dbReference type="GO" id="GO:0005829">
    <property type="term" value="C:cytosol"/>
    <property type="evidence" value="ECO:0007669"/>
    <property type="project" value="TreeGrafter"/>
</dbReference>
<feature type="domain" description="Ketosynthase family 3 (KS3)" evidence="3">
    <location>
        <begin position="1"/>
        <end position="178"/>
    </location>
</feature>
<dbReference type="PANTHER" id="PTHR11712">
    <property type="entry name" value="POLYKETIDE SYNTHASE-RELATED"/>
    <property type="match status" value="1"/>
</dbReference>
<evidence type="ECO:0000256" key="2">
    <source>
        <dbReference type="ARBA" id="ARBA00022679"/>
    </source>
</evidence>
<protein>
    <recommendedName>
        <fullName evidence="1">beta-ketoacyl-[acyl-carrier-protein] synthase I</fullName>
        <ecNumber evidence="1">2.3.1.41</ecNumber>
    </recommendedName>
</protein>
<dbReference type="EMBL" id="MCFD01000023">
    <property type="protein sequence ID" value="ORX65704.1"/>
    <property type="molecule type" value="Genomic_DNA"/>
</dbReference>
<dbReference type="InterPro" id="IPR020841">
    <property type="entry name" value="PKS_Beta-ketoAc_synthase_dom"/>
</dbReference>
<keyword evidence="5" id="KW-1185">Reference proteome</keyword>
<dbReference type="AlphaFoldDB" id="A0A1Y1VY13"/>
<dbReference type="PROSITE" id="PS52004">
    <property type="entry name" value="KS3_2"/>
    <property type="match status" value="1"/>
</dbReference>
<sequence>MRDQQLAALDTLAGCHMVEKMKNRMKSAWGNDFYKMGKSISPLHAALATWGLDADDIGLSSFHGTSTELNDKNESNIVSTLLKQLGRTPGLPIPVVCQKWILGHMKGASATCSMHGILQSMTTGLIPGNRNADNIDKDFEQFEYLVYPSKTIHVPAVKAALFTSFGFSQSNGAGLIVHPDYLFAALSNDELDEYRAKVDERMKRSTRYWQGALLGNHTYLQTKDAAPFTPDQETAVFLDSNVRAIFDSKTNTYHF</sequence>
<evidence type="ECO:0000256" key="1">
    <source>
        <dbReference type="ARBA" id="ARBA00013191"/>
    </source>
</evidence>
<organism evidence="4 5">
    <name type="scientific">Linderina pennispora</name>
    <dbReference type="NCBI Taxonomy" id="61395"/>
    <lineage>
        <taxon>Eukaryota</taxon>
        <taxon>Fungi</taxon>
        <taxon>Fungi incertae sedis</taxon>
        <taxon>Zoopagomycota</taxon>
        <taxon>Kickxellomycotina</taxon>
        <taxon>Kickxellomycetes</taxon>
        <taxon>Kickxellales</taxon>
        <taxon>Kickxellaceae</taxon>
        <taxon>Linderina</taxon>
    </lineage>
</organism>
<proteinExistence type="predicted"/>
<evidence type="ECO:0000259" key="3">
    <source>
        <dbReference type="PROSITE" id="PS52004"/>
    </source>
</evidence>
<dbReference type="GO" id="GO:0006633">
    <property type="term" value="P:fatty acid biosynthetic process"/>
    <property type="evidence" value="ECO:0007669"/>
    <property type="project" value="TreeGrafter"/>
</dbReference>
<evidence type="ECO:0000313" key="4">
    <source>
        <dbReference type="EMBL" id="ORX65704.1"/>
    </source>
</evidence>
<dbReference type="InterPro" id="IPR000794">
    <property type="entry name" value="Beta-ketoacyl_synthase"/>
</dbReference>
<dbReference type="Proteomes" id="UP000193922">
    <property type="component" value="Unassembled WGS sequence"/>
</dbReference>
<keyword evidence="2" id="KW-0808">Transferase</keyword>
<dbReference type="GeneID" id="63807615"/>
<dbReference type="RefSeq" id="XP_040739815.1">
    <property type="nucleotide sequence ID" value="XM_040890967.1"/>
</dbReference>
<accession>A0A1Y1VY13</accession>
<dbReference type="STRING" id="61395.A0A1Y1VY13"/>
<dbReference type="EC" id="2.3.1.41" evidence="1"/>
<dbReference type="OrthoDB" id="4251012at2759"/>
<dbReference type="Gene3D" id="3.40.47.10">
    <property type="match status" value="1"/>
</dbReference>
<dbReference type="InterPro" id="IPR014031">
    <property type="entry name" value="Ketoacyl_synth_C"/>
</dbReference>
<comment type="caution">
    <text evidence="4">The sequence shown here is derived from an EMBL/GenBank/DDBJ whole genome shotgun (WGS) entry which is preliminary data.</text>
</comment>
<dbReference type="PANTHER" id="PTHR11712:SF336">
    <property type="entry name" value="3-OXOACYL-[ACYL-CARRIER-PROTEIN] SYNTHASE, MITOCHONDRIAL"/>
    <property type="match status" value="1"/>
</dbReference>
<dbReference type="Pfam" id="PF02801">
    <property type="entry name" value="Ketoacyl-synt_C"/>
    <property type="match status" value="1"/>
</dbReference>
<dbReference type="GO" id="GO:0004315">
    <property type="term" value="F:3-oxoacyl-[acyl-carrier-protein] synthase activity"/>
    <property type="evidence" value="ECO:0007669"/>
    <property type="project" value="UniProtKB-EC"/>
</dbReference>
<name>A0A1Y1VY13_9FUNG</name>
<gene>
    <name evidence="4" type="ORF">DL89DRAFT_310692</name>
</gene>
<dbReference type="SUPFAM" id="SSF53901">
    <property type="entry name" value="Thiolase-like"/>
    <property type="match status" value="1"/>
</dbReference>